<dbReference type="PANTHER" id="PTHR33371:SF4">
    <property type="entry name" value="INTERMEMBRANE PHOSPHOLIPID TRANSPORT SYSTEM BINDING PROTEIN MLAD"/>
    <property type="match status" value="1"/>
</dbReference>
<keyword evidence="1" id="KW-1133">Transmembrane helix</keyword>
<dbReference type="RefSeq" id="WP_072401331.1">
    <property type="nucleotide sequence ID" value="NZ_FPKV01000002.1"/>
</dbReference>
<keyword evidence="4" id="KW-1185">Reference proteome</keyword>
<dbReference type="Gene3D" id="1.20.1480.30">
    <property type="entry name" value="Designed four-helix bundle protein"/>
    <property type="match status" value="1"/>
</dbReference>
<keyword evidence="1" id="KW-0472">Membrane</keyword>
<evidence type="ECO:0000313" key="3">
    <source>
        <dbReference type="EMBL" id="SFZ91813.1"/>
    </source>
</evidence>
<keyword evidence="1" id="KW-0812">Transmembrane</keyword>
<evidence type="ECO:0000313" key="4">
    <source>
        <dbReference type="Proteomes" id="UP000182544"/>
    </source>
</evidence>
<organism evidence="3 4">
    <name type="scientific">Flaviramulus basaltis</name>
    <dbReference type="NCBI Taxonomy" id="369401"/>
    <lineage>
        <taxon>Bacteria</taxon>
        <taxon>Pseudomonadati</taxon>
        <taxon>Bacteroidota</taxon>
        <taxon>Flavobacteriia</taxon>
        <taxon>Flavobacteriales</taxon>
        <taxon>Flavobacteriaceae</taxon>
        <taxon>Flaviramulus</taxon>
    </lineage>
</organism>
<sequence length="315" mass="34653">MKISKEVKTGILVLLGIILFIFGFSYLKGKNLLESTNIYYTEFNYNALSKSSLVTVKGNSVGKITDIIYDYKTGKTRVAFFVNEQLKFSKNSIVRMYETGLMGGNGLAIIVSDEGEMAKPGDILQSEVEVGLVTSLSKNFSGLSTDLNSTLKSTDTLMSSLNKLVTDESSKGLKATIKELNETLKSFKNTSNSVNGLIAQNDDKIAEILEKFKTTSNDLALMTDELKDANIGNTVETLKTTLTNLNGLLEKVNNGEGSIGKLLKDEGLYNNLEGATLQLEQLLEDMKLNPKRYVHFSLFGKKAKQYDAEGNEIKN</sequence>
<accession>A0A1K2IH94</accession>
<dbReference type="Proteomes" id="UP000182544">
    <property type="component" value="Unassembled WGS sequence"/>
</dbReference>
<dbReference type="EMBL" id="FPKV01000002">
    <property type="protein sequence ID" value="SFZ91813.1"/>
    <property type="molecule type" value="Genomic_DNA"/>
</dbReference>
<dbReference type="PANTHER" id="PTHR33371">
    <property type="entry name" value="INTERMEMBRANE PHOSPHOLIPID TRANSPORT SYSTEM BINDING PROTEIN MLAD-RELATED"/>
    <property type="match status" value="1"/>
</dbReference>
<dbReference type="AlphaFoldDB" id="A0A1K2IH94"/>
<proteinExistence type="predicted"/>
<protein>
    <submittedName>
        <fullName evidence="3">Phospholipid/cholesterol/gamma-HCH transport system substrate-binding protein</fullName>
    </submittedName>
</protein>
<feature type="transmembrane region" description="Helical" evidence="1">
    <location>
        <begin position="7"/>
        <end position="27"/>
    </location>
</feature>
<feature type="domain" description="Mce/MlaD" evidence="2">
    <location>
        <begin position="44"/>
        <end position="110"/>
    </location>
</feature>
<name>A0A1K2IH94_9FLAO</name>
<dbReference type="Pfam" id="PF02470">
    <property type="entry name" value="MlaD"/>
    <property type="match status" value="1"/>
</dbReference>
<evidence type="ECO:0000259" key="2">
    <source>
        <dbReference type="Pfam" id="PF02470"/>
    </source>
</evidence>
<evidence type="ECO:0000256" key="1">
    <source>
        <dbReference type="SAM" id="Phobius"/>
    </source>
</evidence>
<dbReference type="InterPro" id="IPR003399">
    <property type="entry name" value="Mce/MlaD"/>
</dbReference>
<reference evidence="3 4" key="1">
    <citation type="submission" date="2016-10" db="EMBL/GenBank/DDBJ databases">
        <authorList>
            <person name="de Groot N.N."/>
        </authorList>
    </citation>
    <scope>NUCLEOTIDE SEQUENCE [LARGE SCALE GENOMIC DNA]</scope>
    <source>
        <strain evidence="3 4">DSM 18180</strain>
    </source>
</reference>
<dbReference type="InterPro" id="IPR052336">
    <property type="entry name" value="MlaD_Phospholipid_Transporter"/>
</dbReference>
<gene>
    <name evidence="3" type="ORF">SAMN05428642_102352</name>
</gene>
<dbReference type="STRING" id="369401.SAMN05428642_102352"/>